<evidence type="ECO:0000313" key="2">
    <source>
        <dbReference type="Proteomes" id="UP000708208"/>
    </source>
</evidence>
<evidence type="ECO:0000313" key="1">
    <source>
        <dbReference type="EMBL" id="CAG7830371.1"/>
    </source>
</evidence>
<sequence>MRSRFPIVVLTLGYFLSVSNNKASGQGGFFGLRP</sequence>
<protein>
    <submittedName>
        <fullName evidence="1">Uncharacterized protein</fullName>
    </submittedName>
</protein>
<dbReference type="Proteomes" id="UP000708208">
    <property type="component" value="Unassembled WGS sequence"/>
</dbReference>
<feature type="non-terminal residue" evidence="1">
    <location>
        <position position="1"/>
    </location>
</feature>
<gene>
    <name evidence="1" type="ORF">AFUS01_LOCUS40177</name>
</gene>
<accession>A0A8J2Q201</accession>
<dbReference type="AlphaFoldDB" id="A0A8J2Q201"/>
<organism evidence="1 2">
    <name type="scientific">Allacma fusca</name>
    <dbReference type="NCBI Taxonomy" id="39272"/>
    <lineage>
        <taxon>Eukaryota</taxon>
        <taxon>Metazoa</taxon>
        <taxon>Ecdysozoa</taxon>
        <taxon>Arthropoda</taxon>
        <taxon>Hexapoda</taxon>
        <taxon>Collembola</taxon>
        <taxon>Symphypleona</taxon>
        <taxon>Sminthuridae</taxon>
        <taxon>Allacma</taxon>
    </lineage>
</organism>
<keyword evidence="2" id="KW-1185">Reference proteome</keyword>
<comment type="caution">
    <text evidence="1">The sequence shown here is derived from an EMBL/GenBank/DDBJ whole genome shotgun (WGS) entry which is preliminary data.</text>
</comment>
<name>A0A8J2Q201_9HEXA</name>
<reference evidence="1" key="1">
    <citation type="submission" date="2021-06" db="EMBL/GenBank/DDBJ databases">
        <authorList>
            <person name="Hodson N. C."/>
            <person name="Mongue J. A."/>
            <person name="Jaron S. K."/>
        </authorList>
    </citation>
    <scope>NUCLEOTIDE SEQUENCE</scope>
</reference>
<proteinExistence type="predicted"/>
<dbReference type="EMBL" id="CAJVCH010555536">
    <property type="protein sequence ID" value="CAG7830371.1"/>
    <property type="molecule type" value="Genomic_DNA"/>
</dbReference>